<dbReference type="GO" id="GO:0016036">
    <property type="term" value="P:cellular response to phosphate starvation"/>
    <property type="evidence" value="ECO:0007669"/>
    <property type="project" value="InterPro"/>
</dbReference>
<organism evidence="8 9">
    <name type="scientific">Bacillus thuringiensis serovar andalousiensis</name>
    <dbReference type="NCBI Taxonomy" id="257985"/>
    <lineage>
        <taxon>Bacteria</taxon>
        <taxon>Bacillati</taxon>
        <taxon>Bacillota</taxon>
        <taxon>Bacilli</taxon>
        <taxon>Bacillales</taxon>
        <taxon>Bacillaceae</taxon>
        <taxon>Bacillus</taxon>
        <taxon>Bacillus cereus group</taxon>
    </lineage>
</organism>
<dbReference type="InterPro" id="IPR020948">
    <property type="entry name" value="P_starv_induced_PsiE-like"/>
</dbReference>
<comment type="similarity">
    <text evidence="2 7">Belongs to the PsiE family.</text>
</comment>
<dbReference type="HAMAP" id="MF_01048">
    <property type="entry name" value="PsiE"/>
    <property type="match status" value="1"/>
</dbReference>
<dbReference type="RefSeq" id="WP_002035466.1">
    <property type="nucleotide sequence ID" value="NZ_CP035727.2"/>
</dbReference>
<dbReference type="Pfam" id="PF06146">
    <property type="entry name" value="PsiE"/>
    <property type="match status" value="1"/>
</dbReference>
<dbReference type="PANTHER" id="PTHR37819">
    <property type="entry name" value="PROTEIN PSIE"/>
    <property type="match status" value="1"/>
</dbReference>
<protein>
    <recommendedName>
        <fullName evidence="7">Protein PsiE homolog</fullName>
    </recommendedName>
</protein>
<keyword evidence="3 7" id="KW-1003">Cell membrane</keyword>
<feature type="transmembrane region" description="Helical" evidence="7">
    <location>
        <begin position="55"/>
        <end position="74"/>
    </location>
</feature>
<reference evidence="9" key="1">
    <citation type="submission" date="2019-02" db="EMBL/GenBank/DDBJ databases">
        <title>Structural and Functional analysis of Lanthipeptide from Bacillus thuringiensis serovar andalousiensis B23193.</title>
        <authorList>
            <person name="Andreeva J.V."/>
            <person name="Grigoreva A."/>
        </authorList>
    </citation>
    <scope>NUCLEOTIDE SEQUENCE [LARGE SCALE GENOMIC DNA]</scope>
    <source>
        <strain evidence="9">B23193</strain>
    </source>
</reference>
<accession>A0A6H0TJI2</accession>
<evidence type="ECO:0000313" key="9">
    <source>
        <dbReference type="Proteomes" id="UP000501374"/>
    </source>
</evidence>
<evidence type="ECO:0000256" key="2">
    <source>
        <dbReference type="ARBA" id="ARBA00005632"/>
    </source>
</evidence>
<proteinExistence type="inferred from homology"/>
<feature type="transmembrane region" description="Helical" evidence="7">
    <location>
        <begin position="109"/>
        <end position="126"/>
    </location>
</feature>
<dbReference type="Proteomes" id="UP000501374">
    <property type="component" value="Chromosome"/>
</dbReference>
<keyword evidence="4 7" id="KW-0812">Transmembrane</keyword>
<evidence type="ECO:0000256" key="5">
    <source>
        <dbReference type="ARBA" id="ARBA00022989"/>
    </source>
</evidence>
<evidence type="ECO:0000256" key="1">
    <source>
        <dbReference type="ARBA" id="ARBA00004429"/>
    </source>
</evidence>
<gene>
    <name evidence="7 8" type="primary">psiE</name>
    <name evidence="8" type="ORF">EVG22_22835</name>
</gene>
<dbReference type="InterPro" id="IPR009315">
    <property type="entry name" value="P_starv_induced_PsiE"/>
</dbReference>
<evidence type="ECO:0000256" key="7">
    <source>
        <dbReference type="HAMAP-Rule" id="MF_01048"/>
    </source>
</evidence>
<dbReference type="GO" id="GO:0005886">
    <property type="term" value="C:plasma membrane"/>
    <property type="evidence" value="ECO:0007669"/>
    <property type="project" value="UniProtKB-SubCell"/>
</dbReference>
<dbReference type="EMBL" id="CP035727">
    <property type="protein sequence ID" value="QIW21092.1"/>
    <property type="molecule type" value="Genomic_DNA"/>
</dbReference>
<feature type="transmembrane region" description="Helical" evidence="7">
    <location>
        <begin position="86"/>
        <end position="103"/>
    </location>
</feature>
<dbReference type="PANTHER" id="PTHR37819:SF1">
    <property type="entry name" value="PROTEIN PSIE"/>
    <property type="match status" value="1"/>
</dbReference>
<evidence type="ECO:0000313" key="8">
    <source>
        <dbReference type="EMBL" id="QIW21092.1"/>
    </source>
</evidence>
<dbReference type="NCBIfam" id="NF002765">
    <property type="entry name" value="PRK02833.1-3"/>
    <property type="match status" value="1"/>
</dbReference>
<dbReference type="AlphaFoldDB" id="A0A6H0TJI2"/>
<comment type="subcellular location">
    <subcellularLocation>
        <location evidence="1">Cell inner membrane</location>
        <topology evidence="1">Multi-pass membrane protein</topology>
    </subcellularLocation>
    <subcellularLocation>
        <location evidence="7">Cell membrane</location>
        <topology evidence="7">Multi-pass membrane protein</topology>
    </subcellularLocation>
</comment>
<sequence length="134" mass="15877">MKSFDIDHFITSVLQWILNIVLIILSIVLAIFLVNETITFVQYIFSVKEYTSYKLVESIIVYFLYFEFIALIIKYFKSNYHFPLRYFIYIGLTVLIRSIIVSHNEPFETLLYAGSILVLVIALYISNIRDLRKE</sequence>
<keyword evidence="5 7" id="KW-1133">Transmembrane helix</keyword>
<dbReference type="PIRSF" id="PIRSF029598">
    <property type="entry name" value="PsiE"/>
    <property type="match status" value="1"/>
</dbReference>
<name>A0A6H0TJI2_BACTU</name>
<keyword evidence="6 7" id="KW-0472">Membrane</keyword>
<feature type="transmembrane region" description="Helical" evidence="7">
    <location>
        <begin position="12"/>
        <end position="35"/>
    </location>
</feature>
<evidence type="ECO:0000256" key="6">
    <source>
        <dbReference type="ARBA" id="ARBA00023136"/>
    </source>
</evidence>
<evidence type="ECO:0000256" key="4">
    <source>
        <dbReference type="ARBA" id="ARBA00022692"/>
    </source>
</evidence>
<evidence type="ECO:0000256" key="3">
    <source>
        <dbReference type="ARBA" id="ARBA00022475"/>
    </source>
</evidence>